<dbReference type="HOGENOM" id="CLU_1875699_0_0_1"/>
<evidence type="ECO:0000313" key="3">
    <source>
        <dbReference type="Proteomes" id="UP000030671"/>
    </source>
</evidence>
<dbReference type="RefSeq" id="XP_009546695.1">
    <property type="nucleotide sequence ID" value="XM_009548400.1"/>
</dbReference>
<name>W4K8M3_HETIT</name>
<protein>
    <submittedName>
        <fullName evidence="2">Uncharacterized protein</fullName>
    </submittedName>
</protein>
<accession>W4K8M3</accession>
<evidence type="ECO:0000313" key="2">
    <source>
        <dbReference type="EMBL" id="ETW82138.1"/>
    </source>
</evidence>
<sequence>MAPCVPCICTALLQPYKPQASGTLTQMPSAESSAPARFVVEMEAPRALNTETCENRSRGRQRYVRSSDLLATAAARISGGKISEKGFEGPSIPKTEHRPYVLDSSGNHPLAAAIPRMTRQKASIFESQHFDRKVML</sequence>
<dbReference type="KEGG" id="hir:HETIRDRAFT_168909"/>
<reference evidence="2 3" key="1">
    <citation type="journal article" date="2012" name="New Phytol.">
        <title>Insight into trade-off between wood decay and parasitism from the genome of a fungal forest pathogen.</title>
        <authorList>
            <person name="Olson A."/>
            <person name="Aerts A."/>
            <person name="Asiegbu F."/>
            <person name="Belbahri L."/>
            <person name="Bouzid O."/>
            <person name="Broberg A."/>
            <person name="Canback B."/>
            <person name="Coutinho P.M."/>
            <person name="Cullen D."/>
            <person name="Dalman K."/>
            <person name="Deflorio G."/>
            <person name="van Diepen L.T."/>
            <person name="Dunand C."/>
            <person name="Duplessis S."/>
            <person name="Durling M."/>
            <person name="Gonthier P."/>
            <person name="Grimwood J."/>
            <person name="Fossdal C.G."/>
            <person name="Hansson D."/>
            <person name="Henrissat B."/>
            <person name="Hietala A."/>
            <person name="Himmelstrand K."/>
            <person name="Hoffmeister D."/>
            <person name="Hogberg N."/>
            <person name="James T.Y."/>
            <person name="Karlsson M."/>
            <person name="Kohler A."/>
            <person name="Kues U."/>
            <person name="Lee Y.H."/>
            <person name="Lin Y.C."/>
            <person name="Lind M."/>
            <person name="Lindquist E."/>
            <person name="Lombard V."/>
            <person name="Lucas S."/>
            <person name="Lunden K."/>
            <person name="Morin E."/>
            <person name="Murat C."/>
            <person name="Park J."/>
            <person name="Raffaello T."/>
            <person name="Rouze P."/>
            <person name="Salamov A."/>
            <person name="Schmutz J."/>
            <person name="Solheim H."/>
            <person name="Stahlberg J."/>
            <person name="Velez H."/>
            <person name="de Vries R.P."/>
            <person name="Wiebenga A."/>
            <person name="Woodward S."/>
            <person name="Yakovlev I."/>
            <person name="Garbelotto M."/>
            <person name="Martin F."/>
            <person name="Grigoriev I.V."/>
            <person name="Stenlid J."/>
        </authorList>
    </citation>
    <scope>NUCLEOTIDE SEQUENCE [LARGE SCALE GENOMIC DNA]</scope>
    <source>
        <strain evidence="2 3">TC 32-1</strain>
    </source>
</reference>
<feature type="region of interest" description="Disordered" evidence="1">
    <location>
        <begin position="82"/>
        <end position="106"/>
    </location>
</feature>
<dbReference type="AlphaFoldDB" id="W4K8M3"/>
<dbReference type="InParanoid" id="W4K8M3"/>
<evidence type="ECO:0000256" key="1">
    <source>
        <dbReference type="SAM" id="MobiDB-lite"/>
    </source>
</evidence>
<dbReference type="GeneID" id="20668191"/>
<gene>
    <name evidence="2" type="ORF">HETIRDRAFT_168909</name>
</gene>
<dbReference type="EMBL" id="KI925458">
    <property type="protein sequence ID" value="ETW82138.1"/>
    <property type="molecule type" value="Genomic_DNA"/>
</dbReference>
<organism evidence="2 3">
    <name type="scientific">Heterobasidion irregulare (strain TC 32-1)</name>
    <dbReference type="NCBI Taxonomy" id="747525"/>
    <lineage>
        <taxon>Eukaryota</taxon>
        <taxon>Fungi</taxon>
        <taxon>Dikarya</taxon>
        <taxon>Basidiomycota</taxon>
        <taxon>Agaricomycotina</taxon>
        <taxon>Agaricomycetes</taxon>
        <taxon>Russulales</taxon>
        <taxon>Bondarzewiaceae</taxon>
        <taxon>Heterobasidion</taxon>
        <taxon>Heterobasidion annosum species complex</taxon>
    </lineage>
</organism>
<proteinExistence type="predicted"/>
<keyword evidence="3" id="KW-1185">Reference proteome</keyword>
<dbReference type="Proteomes" id="UP000030671">
    <property type="component" value="Unassembled WGS sequence"/>
</dbReference>